<dbReference type="Proteomes" id="UP000029507">
    <property type="component" value="Chromosome"/>
</dbReference>
<evidence type="ECO:0000313" key="2">
    <source>
        <dbReference type="EMBL" id="AIQ62582.1"/>
    </source>
</evidence>
<dbReference type="HOGENOM" id="CLU_2863663_0_0_9"/>
<gene>
    <name evidence="2" type="ORF">PSTEL_05165</name>
</gene>
<dbReference type="EMBL" id="CP009286">
    <property type="protein sequence ID" value="AIQ62582.1"/>
    <property type="molecule type" value="Genomic_DNA"/>
</dbReference>
<keyword evidence="3" id="KW-1185">Reference proteome</keyword>
<sequence>MLLSLVAFASNFMWWGIFLITGIKTVYYPFDLIVSTGCLASVWFGRYFQKPARRHRERISSRCE</sequence>
<feature type="transmembrane region" description="Helical" evidence="1">
    <location>
        <begin position="32"/>
        <end position="48"/>
    </location>
</feature>
<name>A0A089LNY2_9BACL</name>
<evidence type="ECO:0000256" key="1">
    <source>
        <dbReference type="SAM" id="Phobius"/>
    </source>
</evidence>
<dbReference type="AlphaFoldDB" id="A0A089LNY2"/>
<evidence type="ECO:0000313" key="3">
    <source>
        <dbReference type="Proteomes" id="UP000029507"/>
    </source>
</evidence>
<dbReference type="KEGG" id="pste:PSTEL_05165"/>
<organism evidence="2 3">
    <name type="scientific">Paenibacillus stellifer</name>
    <dbReference type="NCBI Taxonomy" id="169760"/>
    <lineage>
        <taxon>Bacteria</taxon>
        <taxon>Bacillati</taxon>
        <taxon>Bacillota</taxon>
        <taxon>Bacilli</taxon>
        <taxon>Bacillales</taxon>
        <taxon>Paenibacillaceae</taxon>
        <taxon>Paenibacillus</taxon>
    </lineage>
</organism>
<keyword evidence="1" id="KW-0472">Membrane</keyword>
<dbReference type="STRING" id="169760.PSTEL_05165"/>
<keyword evidence="1" id="KW-0812">Transmembrane</keyword>
<reference evidence="2 3" key="1">
    <citation type="submission" date="2014-08" db="EMBL/GenBank/DDBJ databases">
        <title>Comparative genomics of the Paenibacillus odorifer group.</title>
        <authorList>
            <person name="den Bakker H.C."/>
            <person name="Tsai Y.-C."/>
            <person name="Martin N."/>
            <person name="Korlach J."/>
            <person name="Wiedmann M."/>
        </authorList>
    </citation>
    <scope>NUCLEOTIDE SEQUENCE [LARGE SCALE GENOMIC DNA]</scope>
    <source>
        <strain evidence="2 3">DSM 14472</strain>
    </source>
</reference>
<protein>
    <submittedName>
        <fullName evidence="2">Uncharacterized protein</fullName>
    </submittedName>
</protein>
<accession>A0A089LNY2</accession>
<keyword evidence="1" id="KW-1133">Transmembrane helix</keyword>
<proteinExistence type="predicted"/>